<name>A0A6C8BSY4_CAMJU</name>
<gene>
    <name evidence="1" type="ORF">GZ535_001859</name>
</gene>
<evidence type="ECO:0000313" key="1">
    <source>
        <dbReference type="EMBL" id="EDP4365802.1"/>
    </source>
</evidence>
<evidence type="ECO:0008006" key="2">
    <source>
        <dbReference type="Google" id="ProtNLM"/>
    </source>
</evidence>
<sequence length="147" mass="17433">MSPKQAMLRKQLLAKIHMHKEYLYYKENNAWQDFLALRFEVLSSKDLSIDELKILLDIFDGKIKDNINFVPDFKGRLMLKKASSNKQFFYLKALLKQIKMPIFSFYKLCKKTLKKDIYSLETLSKKDCTIMLVVLEKIAKTKQNNKK</sequence>
<proteinExistence type="predicted"/>
<protein>
    <recommendedName>
        <fullName evidence="2">DUF1018 domain-containing protein</fullName>
    </recommendedName>
</protein>
<dbReference type="AlphaFoldDB" id="A0A6C8BSY4"/>
<reference evidence="1" key="1">
    <citation type="submission" date="2020-02" db="EMBL/GenBank/DDBJ databases">
        <authorList>
            <consortium name="PulseNet: The National Subtyping Network for Foodborne Disease Surveillance"/>
            <person name="Tarr C.L."/>
            <person name="Trees E."/>
            <person name="Katz L.S."/>
            <person name="Carleton-Romer H.A."/>
            <person name="Stroika S."/>
            <person name="Kucerova Z."/>
            <person name="Roache K.F."/>
            <person name="Sabol A.L."/>
            <person name="Besser J."/>
            <person name="Gerner-Smidt P."/>
        </authorList>
    </citation>
    <scope>NUCLEOTIDE SEQUENCE</scope>
    <source>
        <strain evidence="1">PNUSAC015458</strain>
    </source>
</reference>
<accession>A0A6C8BSY4</accession>
<dbReference type="EMBL" id="AANLPQ010000032">
    <property type="protein sequence ID" value="EDP4365802.1"/>
    <property type="molecule type" value="Genomic_DNA"/>
</dbReference>
<organism evidence="1">
    <name type="scientific">Campylobacter jejuni</name>
    <dbReference type="NCBI Taxonomy" id="197"/>
    <lineage>
        <taxon>Bacteria</taxon>
        <taxon>Pseudomonadati</taxon>
        <taxon>Campylobacterota</taxon>
        <taxon>Epsilonproteobacteria</taxon>
        <taxon>Campylobacterales</taxon>
        <taxon>Campylobacteraceae</taxon>
        <taxon>Campylobacter</taxon>
    </lineage>
</organism>
<comment type="caution">
    <text evidence="1">The sequence shown here is derived from an EMBL/GenBank/DDBJ whole genome shotgun (WGS) entry which is preliminary data.</text>
</comment>